<evidence type="ECO:0000256" key="4">
    <source>
        <dbReference type="ARBA" id="ARBA00023136"/>
    </source>
</evidence>
<accession>A0ABP8LYZ8</accession>
<evidence type="ECO:0000259" key="6">
    <source>
        <dbReference type="Pfam" id="PF04932"/>
    </source>
</evidence>
<evidence type="ECO:0000256" key="1">
    <source>
        <dbReference type="ARBA" id="ARBA00004141"/>
    </source>
</evidence>
<proteinExistence type="predicted"/>
<comment type="caution">
    <text evidence="7">The sequence shown here is derived from an EMBL/GenBank/DDBJ whole genome shotgun (WGS) entry which is preliminary data.</text>
</comment>
<dbReference type="EMBL" id="BAABHC010000029">
    <property type="protein sequence ID" value="GAA4440137.1"/>
    <property type="molecule type" value="Genomic_DNA"/>
</dbReference>
<evidence type="ECO:0000313" key="8">
    <source>
        <dbReference type="Proteomes" id="UP001500552"/>
    </source>
</evidence>
<reference evidence="8" key="1">
    <citation type="journal article" date="2019" name="Int. J. Syst. Evol. Microbiol.">
        <title>The Global Catalogue of Microorganisms (GCM) 10K type strain sequencing project: providing services to taxonomists for standard genome sequencing and annotation.</title>
        <authorList>
            <consortium name="The Broad Institute Genomics Platform"/>
            <consortium name="The Broad Institute Genome Sequencing Center for Infectious Disease"/>
            <person name="Wu L."/>
            <person name="Ma J."/>
        </authorList>
    </citation>
    <scope>NUCLEOTIDE SEQUENCE [LARGE SCALE GENOMIC DNA]</scope>
    <source>
        <strain evidence="8">JCM 17926</strain>
    </source>
</reference>
<feature type="transmembrane region" description="Helical" evidence="5">
    <location>
        <begin position="49"/>
        <end position="70"/>
    </location>
</feature>
<keyword evidence="8" id="KW-1185">Reference proteome</keyword>
<sequence length="146" mass="16296">MGIEEDISSGSSSASRIGIWEYALNHFYDSPLFGSSLEVPETGHYPHNIYIEVLMTTGIVGFIPFMFIIVKTMLQSLYIFKHKPELSWIAAIFLQNIIQNSFSGAIYGASWLFVSMAMVLCVDFRSEVATTQRVQVFGRKRVGAGA</sequence>
<dbReference type="InterPro" id="IPR007016">
    <property type="entry name" value="O-antigen_ligase-rel_domated"/>
</dbReference>
<dbReference type="Pfam" id="PF04932">
    <property type="entry name" value="Wzy_C"/>
    <property type="match status" value="1"/>
</dbReference>
<evidence type="ECO:0000256" key="5">
    <source>
        <dbReference type="SAM" id="Phobius"/>
    </source>
</evidence>
<evidence type="ECO:0000256" key="3">
    <source>
        <dbReference type="ARBA" id="ARBA00022989"/>
    </source>
</evidence>
<keyword evidence="2 5" id="KW-0812">Transmembrane</keyword>
<dbReference type="Proteomes" id="UP001500552">
    <property type="component" value="Unassembled WGS sequence"/>
</dbReference>
<name>A0ABP8LYZ8_9BACT</name>
<comment type="subcellular location">
    <subcellularLocation>
        <location evidence="1">Membrane</location>
        <topology evidence="1">Multi-pass membrane protein</topology>
    </subcellularLocation>
</comment>
<evidence type="ECO:0000313" key="7">
    <source>
        <dbReference type="EMBL" id="GAA4440137.1"/>
    </source>
</evidence>
<organism evidence="7 8">
    <name type="scientific">Pontibacter saemangeumensis</name>
    <dbReference type="NCBI Taxonomy" id="1084525"/>
    <lineage>
        <taxon>Bacteria</taxon>
        <taxon>Pseudomonadati</taxon>
        <taxon>Bacteroidota</taxon>
        <taxon>Cytophagia</taxon>
        <taxon>Cytophagales</taxon>
        <taxon>Hymenobacteraceae</taxon>
        <taxon>Pontibacter</taxon>
    </lineage>
</organism>
<keyword evidence="3 5" id="KW-1133">Transmembrane helix</keyword>
<evidence type="ECO:0000256" key="2">
    <source>
        <dbReference type="ARBA" id="ARBA00022692"/>
    </source>
</evidence>
<feature type="domain" description="O-antigen ligase-related" evidence="6">
    <location>
        <begin position="10"/>
        <end position="65"/>
    </location>
</feature>
<protein>
    <recommendedName>
        <fullName evidence="6">O-antigen ligase-related domain-containing protein</fullName>
    </recommendedName>
</protein>
<gene>
    <name evidence="7" type="ORF">GCM10023188_37030</name>
</gene>
<keyword evidence="4 5" id="KW-0472">Membrane</keyword>